<keyword evidence="3" id="KW-1185">Reference proteome</keyword>
<accession>A0ABU6UQ12</accession>
<feature type="region of interest" description="Disordered" evidence="1">
    <location>
        <begin position="1"/>
        <end position="20"/>
    </location>
</feature>
<evidence type="ECO:0000256" key="1">
    <source>
        <dbReference type="SAM" id="MobiDB-lite"/>
    </source>
</evidence>
<reference evidence="2 3" key="1">
    <citation type="journal article" date="2023" name="Plants (Basel)">
        <title>Bridging the Gap: Combining Genomics and Transcriptomics Approaches to Understand Stylosanthes scabra, an Orphan Legume from the Brazilian Caatinga.</title>
        <authorList>
            <person name="Ferreira-Neto J.R.C."/>
            <person name="da Silva M.D."/>
            <person name="Binneck E."/>
            <person name="de Melo N.F."/>
            <person name="da Silva R.H."/>
            <person name="de Melo A.L.T.M."/>
            <person name="Pandolfi V."/>
            <person name="Bustamante F.O."/>
            <person name="Brasileiro-Vidal A.C."/>
            <person name="Benko-Iseppon A.M."/>
        </authorList>
    </citation>
    <scope>NUCLEOTIDE SEQUENCE [LARGE SCALE GENOMIC DNA]</scope>
    <source>
        <tissue evidence="2">Leaves</tissue>
    </source>
</reference>
<evidence type="ECO:0000313" key="3">
    <source>
        <dbReference type="Proteomes" id="UP001341840"/>
    </source>
</evidence>
<feature type="compositionally biased region" description="Basic and acidic residues" evidence="1">
    <location>
        <begin position="1"/>
        <end position="10"/>
    </location>
</feature>
<evidence type="ECO:0000313" key="2">
    <source>
        <dbReference type="EMBL" id="MED6162113.1"/>
    </source>
</evidence>
<protein>
    <submittedName>
        <fullName evidence="2">Uncharacterized protein</fullName>
    </submittedName>
</protein>
<gene>
    <name evidence="2" type="ORF">PIB30_067264</name>
</gene>
<feature type="non-terminal residue" evidence="2">
    <location>
        <position position="76"/>
    </location>
</feature>
<organism evidence="2 3">
    <name type="scientific">Stylosanthes scabra</name>
    <dbReference type="NCBI Taxonomy" id="79078"/>
    <lineage>
        <taxon>Eukaryota</taxon>
        <taxon>Viridiplantae</taxon>
        <taxon>Streptophyta</taxon>
        <taxon>Embryophyta</taxon>
        <taxon>Tracheophyta</taxon>
        <taxon>Spermatophyta</taxon>
        <taxon>Magnoliopsida</taxon>
        <taxon>eudicotyledons</taxon>
        <taxon>Gunneridae</taxon>
        <taxon>Pentapetalae</taxon>
        <taxon>rosids</taxon>
        <taxon>fabids</taxon>
        <taxon>Fabales</taxon>
        <taxon>Fabaceae</taxon>
        <taxon>Papilionoideae</taxon>
        <taxon>50 kb inversion clade</taxon>
        <taxon>dalbergioids sensu lato</taxon>
        <taxon>Dalbergieae</taxon>
        <taxon>Pterocarpus clade</taxon>
        <taxon>Stylosanthes</taxon>
    </lineage>
</organism>
<comment type="caution">
    <text evidence="2">The sequence shown here is derived from an EMBL/GenBank/DDBJ whole genome shotgun (WGS) entry which is preliminary data.</text>
</comment>
<sequence>MHSHNEGSTKKREKRAKTAGLASAELLASMIDGTGDVRKVLRSQASSSLSQPRALQTIRKVKRVRQRTLIRLEGVG</sequence>
<proteinExistence type="predicted"/>
<name>A0ABU6UQ12_9FABA</name>
<dbReference type="Proteomes" id="UP001341840">
    <property type="component" value="Unassembled WGS sequence"/>
</dbReference>
<dbReference type="EMBL" id="JASCZI010121528">
    <property type="protein sequence ID" value="MED6162113.1"/>
    <property type="molecule type" value="Genomic_DNA"/>
</dbReference>